<protein>
    <submittedName>
        <fullName evidence="4">4-oxalocrotonate tautomerase</fullName>
    </submittedName>
</protein>
<dbReference type="InterPro" id="IPR014347">
    <property type="entry name" value="Tautomerase/MIF_sf"/>
</dbReference>
<feature type="domain" description="4-oxalocrotonate tautomerase-like" evidence="3">
    <location>
        <begin position="2"/>
        <end position="61"/>
    </location>
</feature>
<dbReference type="EMBL" id="JAMTCK010000001">
    <property type="protein sequence ID" value="MCP2163297.1"/>
    <property type="molecule type" value="Genomic_DNA"/>
</dbReference>
<dbReference type="SUPFAM" id="SSF55331">
    <property type="entry name" value="Tautomerase/MIF"/>
    <property type="match status" value="1"/>
</dbReference>
<evidence type="ECO:0000313" key="5">
    <source>
        <dbReference type="Proteomes" id="UP001206128"/>
    </source>
</evidence>
<gene>
    <name evidence="4" type="ORF">LX83_000137</name>
</gene>
<dbReference type="AlphaFoldDB" id="A0AAE3KDY3"/>
<evidence type="ECO:0000256" key="1">
    <source>
        <dbReference type="ARBA" id="ARBA00006723"/>
    </source>
</evidence>
<keyword evidence="2" id="KW-0413">Isomerase</keyword>
<keyword evidence="5" id="KW-1185">Reference proteome</keyword>
<accession>A0AAE3KDY3</accession>
<comment type="caution">
    <text evidence="4">The sequence shown here is derived from an EMBL/GenBank/DDBJ whole genome shotgun (WGS) entry which is preliminary data.</text>
</comment>
<comment type="similarity">
    <text evidence="1">Belongs to the 4-oxalocrotonate tautomerase family.</text>
</comment>
<reference evidence="4" key="1">
    <citation type="submission" date="2022-06" db="EMBL/GenBank/DDBJ databases">
        <title>Genomic Encyclopedia of Archaeal and Bacterial Type Strains, Phase II (KMG-II): from individual species to whole genera.</title>
        <authorList>
            <person name="Goeker M."/>
        </authorList>
    </citation>
    <scope>NUCLEOTIDE SEQUENCE</scope>
    <source>
        <strain evidence="4">DSM 43935</strain>
    </source>
</reference>
<proteinExistence type="inferred from homology"/>
<dbReference type="PANTHER" id="PTHR35530:SF1">
    <property type="entry name" value="2-HYDROXYMUCONATE TAUTOMERASE"/>
    <property type="match status" value="1"/>
</dbReference>
<evidence type="ECO:0000313" key="4">
    <source>
        <dbReference type="EMBL" id="MCP2163297.1"/>
    </source>
</evidence>
<organism evidence="4 5">
    <name type="scientific">Goodfellowiella coeruleoviolacea</name>
    <dbReference type="NCBI Taxonomy" id="334858"/>
    <lineage>
        <taxon>Bacteria</taxon>
        <taxon>Bacillati</taxon>
        <taxon>Actinomycetota</taxon>
        <taxon>Actinomycetes</taxon>
        <taxon>Pseudonocardiales</taxon>
        <taxon>Pseudonocardiaceae</taxon>
        <taxon>Goodfellowiella</taxon>
    </lineage>
</organism>
<dbReference type="PANTHER" id="PTHR35530">
    <property type="entry name" value="TAUTOMERASE-RELATED"/>
    <property type="match status" value="1"/>
</dbReference>
<dbReference type="Gene3D" id="3.30.429.10">
    <property type="entry name" value="Macrophage Migration Inhibitory Factor"/>
    <property type="match status" value="1"/>
</dbReference>
<dbReference type="InterPro" id="IPR004370">
    <property type="entry name" value="4-OT-like_dom"/>
</dbReference>
<dbReference type="GO" id="GO:0016853">
    <property type="term" value="F:isomerase activity"/>
    <property type="evidence" value="ECO:0007669"/>
    <property type="project" value="UniProtKB-KW"/>
</dbReference>
<dbReference type="Pfam" id="PF01361">
    <property type="entry name" value="Tautomerase"/>
    <property type="match status" value="1"/>
</dbReference>
<sequence length="65" mass="7170">MPFVTVQILESRLTEETEPELISAVTDAVVRTFGEEIRESVWVVLEPVPAHRWGVAGKGVAPRPS</sequence>
<name>A0AAE3KDY3_9PSEU</name>
<dbReference type="Proteomes" id="UP001206128">
    <property type="component" value="Unassembled WGS sequence"/>
</dbReference>
<evidence type="ECO:0000259" key="3">
    <source>
        <dbReference type="Pfam" id="PF01361"/>
    </source>
</evidence>
<evidence type="ECO:0000256" key="2">
    <source>
        <dbReference type="ARBA" id="ARBA00023235"/>
    </source>
</evidence>